<evidence type="ECO:0008006" key="7">
    <source>
        <dbReference type="Google" id="ProtNLM"/>
    </source>
</evidence>
<evidence type="ECO:0000313" key="5">
    <source>
        <dbReference type="EMBL" id="KKC29841.1"/>
    </source>
</evidence>
<organism evidence="5 6">
    <name type="scientific">Caldanaerobacter subterraneus subsp. pacificus DSM 12653</name>
    <dbReference type="NCBI Taxonomy" id="391606"/>
    <lineage>
        <taxon>Bacteria</taxon>
        <taxon>Bacillati</taxon>
        <taxon>Bacillota</taxon>
        <taxon>Clostridia</taxon>
        <taxon>Thermoanaerobacterales</taxon>
        <taxon>Thermoanaerobacteraceae</taxon>
        <taxon>Caldanaerobacter</taxon>
    </lineage>
</organism>
<dbReference type="InterPro" id="IPR027417">
    <property type="entry name" value="P-loop_NTPase"/>
</dbReference>
<dbReference type="SUPFAM" id="SSF52980">
    <property type="entry name" value="Restriction endonuclease-like"/>
    <property type="match status" value="1"/>
</dbReference>
<dbReference type="Proteomes" id="UP000010146">
    <property type="component" value="Unassembled WGS sequence"/>
</dbReference>
<dbReference type="InterPro" id="IPR041677">
    <property type="entry name" value="DNA2/NAM7_AAA_11"/>
</dbReference>
<dbReference type="PANTHER" id="PTHR10887">
    <property type="entry name" value="DNA2/NAM7 HELICASE FAMILY"/>
    <property type="match status" value="1"/>
</dbReference>
<evidence type="ECO:0000256" key="1">
    <source>
        <dbReference type="SAM" id="Coils"/>
    </source>
</evidence>
<feature type="domain" description="DNA2/NAM7 helicase-like C-terminal" evidence="3">
    <location>
        <begin position="1162"/>
        <end position="1330"/>
    </location>
</feature>
<feature type="coiled-coil region" evidence="1">
    <location>
        <begin position="480"/>
        <end position="507"/>
    </location>
</feature>
<feature type="domain" description="DNA2/NAM7 helicase helicase" evidence="2">
    <location>
        <begin position="381"/>
        <end position="502"/>
    </location>
</feature>
<dbReference type="EMBL" id="ABXP02000066">
    <property type="protein sequence ID" value="KKC29841.1"/>
    <property type="molecule type" value="Genomic_DNA"/>
</dbReference>
<dbReference type="Pfam" id="PF13087">
    <property type="entry name" value="AAA_12"/>
    <property type="match status" value="1"/>
</dbReference>
<dbReference type="InterPro" id="IPR011335">
    <property type="entry name" value="Restrct_endonuc-II-like"/>
</dbReference>
<dbReference type="Gene3D" id="3.40.50.300">
    <property type="entry name" value="P-loop containing nucleotide triphosphate hydrolases"/>
    <property type="match status" value="3"/>
</dbReference>
<dbReference type="Pfam" id="PF18741">
    <property type="entry name" value="MTES_1575"/>
    <property type="match status" value="1"/>
</dbReference>
<evidence type="ECO:0000259" key="2">
    <source>
        <dbReference type="Pfam" id="PF13086"/>
    </source>
</evidence>
<dbReference type="CDD" id="cd18808">
    <property type="entry name" value="SF1_C_Upf1"/>
    <property type="match status" value="1"/>
</dbReference>
<dbReference type="SUPFAM" id="SSF52540">
    <property type="entry name" value="P-loop containing nucleoside triphosphate hydrolases"/>
    <property type="match status" value="1"/>
</dbReference>
<evidence type="ECO:0000259" key="4">
    <source>
        <dbReference type="Pfam" id="PF18741"/>
    </source>
</evidence>
<evidence type="ECO:0000313" key="6">
    <source>
        <dbReference type="Proteomes" id="UP000010146"/>
    </source>
</evidence>
<dbReference type="InterPro" id="IPR049468">
    <property type="entry name" value="Restrct_endonuc-II-like_dom"/>
</dbReference>
<gene>
    <name evidence="5" type="ORF">CDSM653_01070</name>
</gene>
<dbReference type="Pfam" id="PF13086">
    <property type="entry name" value="AAA_11"/>
    <property type="match status" value="2"/>
</dbReference>
<reference evidence="5 6" key="2">
    <citation type="journal article" date="2015" name="BMC Genomics">
        <title>Analysis of three genomes within the thermophilic bacterial species Caldanaerobacter subterraneus with a focus on carbon monoxide dehydrogenase evolution and hydrolase diversity.</title>
        <authorList>
            <person name="Sant'Anna F.H."/>
            <person name="Lebedinsky A.V."/>
            <person name="Sokolova T.G."/>
            <person name="Robb F.T."/>
            <person name="Gonzalez J.M."/>
        </authorList>
    </citation>
    <scope>NUCLEOTIDE SEQUENCE [LARGE SCALE GENOMIC DNA]</scope>
    <source>
        <strain evidence="5 6">DSM 12653</strain>
    </source>
</reference>
<protein>
    <recommendedName>
        <fullName evidence="7">DUF559 domain-containing protein</fullName>
    </recommendedName>
</protein>
<proteinExistence type="predicted"/>
<reference evidence="6" key="3">
    <citation type="submission" date="2015-02" db="EMBL/GenBank/DDBJ databases">
        <title>Genome analysis of three genomes within the thermophilic hydrogenogenic bacterial species Caldanaerobacter subterraneus.</title>
        <authorList>
            <person name="Sant'Anna F.H."/>
            <person name="Lebedinsky A."/>
            <person name="Sokolova T."/>
            <person name="Robb F.T."/>
            <person name="Gonzalez J.M."/>
        </authorList>
    </citation>
    <scope>NUCLEOTIDE SEQUENCE [LARGE SCALE GENOMIC DNA]</scope>
    <source>
        <strain evidence="6">DSM 12653</strain>
    </source>
</reference>
<feature type="domain" description="DNA2/NAM7 helicase helicase" evidence="2">
    <location>
        <begin position="1074"/>
        <end position="1118"/>
    </location>
</feature>
<evidence type="ECO:0000259" key="3">
    <source>
        <dbReference type="Pfam" id="PF13087"/>
    </source>
</evidence>
<dbReference type="InterPro" id="IPR045055">
    <property type="entry name" value="DNA2/NAM7-like"/>
</dbReference>
<comment type="caution">
    <text evidence="5">The sequence shown here is derived from an EMBL/GenBank/DDBJ whole genome shotgun (WGS) entry which is preliminary data.</text>
</comment>
<keyword evidence="1" id="KW-0175">Coiled coil</keyword>
<name>A0A0F5PN53_9THEO</name>
<dbReference type="GO" id="GO:0004386">
    <property type="term" value="F:helicase activity"/>
    <property type="evidence" value="ECO:0007669"/>
    <property type="project" value="InterPro"/>
</dbReference>
<dbReference type="Gene3D" id="3.40.960.10">
    <property type="entry name" value="VSR Endonuclease"/>
    <property type="match status" value="1"/>
</dbReference>
<reference evidence="5 6" key="1">
    <citation type="submission" date="2008-07" db="EMBL/GenBank/DDBJ databases">
        <authorList>
            <person name="Gonzalez J."/>
            <person name="Sokolova T."/>
            <person name="Ferriera S."/>
            <person name="Johnson J."/>
            <person name="Kravitz S."/>
            <person name="Beeson K."/>
            <person name="Sutton G."/>
            <person name="Rogers Y.-H."/>
            <person name="Friedman R."/>
            <person name="Frazier M."/>
            <person name="Venter J.C."/>
        </authorList>
    </citation>
    <scope>NUCLEOTIDE SEQUENCE [LARGE SCALE GENOMIC DNA]</scope>
    <source>
        <strain evidence="5 6">DSM 12653</strain>
    </source>
</reference>
<dbReference type="InterPro" id="IPR047187">
    <property type="entry name" value="SF1_C_Upf1"/>
</dbReference>
<dbReference type="InterPro" id="IPR041679">
    <property type="entry name" value="DNA2/NAM7-like_C"/>
</dbReference>
<accession>A0A0F5PN53</accession>
<sequence length="1514" mass="173283">MVINGGMYMGRNENLQLARERLIRLYSFLREFSRIRYSFPTHVKEHHWRLWFSELPDHPSISCGYFLTSEKPRDSASEIEEGEFVLRVRRPKLTKPPAPPESIKEWLQSGWENPFNQDVFPIASKNIELSDGTSAVEHFEDDKKRVEEFERWRKLWKEWAANERPARHAMKVFESLYELYGHIQREGERVELMLGDGILSWKIEGREVYYPVLLMPVQLEFDADVPEFRIIDTGANPQLYTAAFRHGTEVDLSNLASIQDEWSKGGFHPLGGDDTSGFLRRLVVALSPHGDFIGEKLPPEGSMQPVIGRSPLIFLRQRTLGFTLALDRILEDLPNRKDLPAFLARIVGIDLSEGKGETPEKEYTELPGSEPEEILFSKPWNKEQLKIAERLENYSAVLVQGPPGTGKTHTIANLIGHLLAQGKSVLVTAHTSKALKVLRDKIVEPLRPLCVSVLDNDLESRKQLEEAVNHIVEQLSQGDARTLEEKAKDLSIQRSKLKREIQTLQQHLLDAIGSEYRPIVIGGDSYDPCEAARLVTKGKGIHDWIPGPVELGEPLPLSIPELVELYQTNGAVTPEEEQELLSGLPSPENLVSPERFAELSEILSHSVNSFGSEFWYDGVKGQEIIGYLDELAKEAKEIGKELLEAENWELVVVDSGIRGKAYCEPWNNLIKLLGDIEELKARSQELFILHRPRLADNIPFEEQERLAITLAEEASRRGGISGFSLIFHPAWRKFLQKAGVASGQPRQVQHFQALAALAKLSQLRSELMMRWDYLVARHGGPTLDKLSEEPERPAIQRLGRIQNWLEFNDKRLVPLIEKLKGCGFNWDAFIKRHEPDNSPFDELRTLGKMLMEELPKIFESKISSIRRYQAGVEVENLEKVLRDILKINQSSIVTQLYRAVKNLDVESYLTAYDMLSDLYRRQVHLERRKELLSKLEQFAPGWAAAIRARQGIHGKAELPGDPVKAWRWKQLEEELKRRTSVSISKLQERINRRTDDLRQITAELIKCKAWAAQLRRTTLEQQQALVGWLNIMKKLGKGYSKLAPYLRAEAARKLKIAREAVPVWIMPLSRVVEQFDPQTTRFDVVIIDEASQCDSLALAALYLADKVVVVGDHEQVSPEGIGQELERIREIIMEYLKDIPNAILYDGRRSIYDIARESFGGTIMLVEHFRCVPEIIQFSNYLCYNGNIRPLRESSKVPLKPHVVPYRVYGASVERKVNKKEAIELASLLVAAAKHPAYENKTFGVISLVGEEQARYIDSLLRRYLSEQEYKNRNILCGTAAQFQGDERDVVFLSLVDASTGTPLPLRETDRFRQRFNVAASRAKDQMWVVYSLDPYNDLKEGDLRRRLIEYALDPEAVTRAVARESARTQSPFEQEVLKRLIAAGYRTYAQWPVGYYVIDLVVEGSGNRVAIECDGDRWHPIEKLPEDLARQAVLERLGWKFIRIRGSEFYRDPDGTMEWVFEQLKAHGISPEGYLPENDLNNTRSELVDEIIRTAALLRREIEENLETYAKRR</sequence>
<feature type="domain" description="Restriction endonuclease type II-like" evidence="4">
    <location>
        <begin position="1373"/>
        <end position="1465"/>
    </location>
</feature>